<dbReference type="OrthoDB" id="2123594at2759"/>
<evidence type="ECO:0000256" key="4">
    <source>
        <dbReference type="ARBA" id="ARBA00023212"/>
    </source>
</evidence>
<evidence type="ECO:0000259" key="7">
    <source>
        <dbReference type="PROSITE" id="PS51665"/>
    </source>
</evidence>
<evidence type="ECO:0000256" key="1">
    <source>
        <dbReference type="ARBA" id="ARBA00004138"/>
    </source>
</evidence>
<dbReference type="PANTHER" id="PTHR21490">
    <property type="entry name" value="ENKURIN-RELATED"/>
    <property type="match status" value="1"/>
</dbReference>
<name>A0A7L4GE20_PODST</name>
<evidence type="ECO:0000256" key="3">
    <source>
        <dbReference type="ARBA" id="ARBA00022490"/>
    </source>
</evidence>
<dbReference type="PROSITE" id="PS51665">
    <property type="entry name" value="ENKURIN"/>
    <property type="match status" value="1"/>
</dbReference>
<evidence type="ECO:0000256" key="2">
    <source>
        <dbReference type="ARBA" id="ARBA00004245"/>
    </source>
</evidence>
<comment type="caution">
    <text evidence="8">The sequence shown here is derived from an EMBL/GenBank/DDBJ whole genome shotgun (WGS) entry which is preliminary data.</text>
</comment>
<accession>A0A7L4GE20</accession>
<dbReference type="EMBL" id="VZTK01003635">
    <property type="protein sequence ID" value="NXX11439.1"/>
    <property type="molecule type" value="Genomic_DNA"/>
</dbReference>
<dbReference type="Pfam" id="PF13864">
    <property type="entry name" value="Enkurin"/>
    <property type="match status" value="1"/>
</dbReference>
<dbReference type="Proteomes" id="UP000584326">
    <property type="component" value="Unassembled WGS sequence"/>
</dbReference>
<keyword evidence="4" id="KW-0206">Cytoskeleton</keyword>
<reference evidence="8 9" key="1">
    <citation type="submission" date="2020-02" db="EMBL/GenBank/DDBJ databases">
        <title>Bird 10,000 Genomes (B10K) Project - Family phase.</title>
        <authorList>
            <person name="Zhang G."/>
        </authorList>
    </citation>
    <scope>NUCLEOTIDE SEQUENCE [LARGE SCALE GENOMIC DNA]</scope>
    <source>
        <strain evidence="8">B10K-DU-001-40</strain>
        <tissue evidence="8">Muscle</tissue>
    </source>
</reference>
<dbReference type="InterPro" id="IPR027012">
    <property type="entry name" value="Enkurin_dom"/>
</dbReference>
<feature type="compositionally biased region" description="Basic and acidic residues" evidence="6">
    <location>
        <begin position="42"/>
        <end position="56"/>
    </location>
</feature>
<feature type="region of interest" description="Disordered" evidence="6">
    <location>
        <begin position="35"/>
        <end position="60"/>
    </location>
</feature>
<protein>
    <submittedName>
        <fullName evidence="8">ENKUR protein</fullName>
    </submittedName>
</protein>
<dbReference type="InterPro" id="IPR052102">
    <property type="entry name" value="Enkurin_domain-protein"/>
</dbReference>
<keyword evidence="3" id="KW-0963">Cytoplasm</keyword>
<evidence type="ECO:0000256" key="5">
    <source>
        <dbReference type="ARBA" id="ARBA00023273"/>
    </source>
</evidence>
<evidence type="ECO:0000256" key="6">
    <source>
        <dbReference type="SAM" id="MobiDB-lite"/>
    </source>
</evidence>
<keyword evidence="9" id="KW-1185">Reference proteome</keyword>
<evidence type="ECO:0000313" key="9">
    <source>
        <dbReference type="Proteomes" id="UP000584326"/>
    </source>
</evidence>
<dbReference type="GO" id="GO:0001669">
    <property type="term" value="C:acrosomal vesicle"/>
    <property type="evidence" value="ECO:0007669"/>
    <property type="project" value="TreeGrafter"/>
</dbReference>
<dbReference type="GO" id="GO:0005516">
    <property type="term" value="F:calmodulin binding"/>
    <property type="evidence" value="ECO:0007669"/>
    <property type="project" value="TreeGrafter"/>
</dbReference>
<comment type="subcellular location">
    <subcellularLocation>
        <location evidence="1">Cell projection</location>
        <location evidence="1">Cilium</location>
    </subcellularLocation>
    <subcellularLocation>
        <location evidence="2">Cytoplasm</location>
        <location evidence="2">Cytoskeleton</location>
    </subcellularLocation>
</comment>
<sequence>ILIFRPPMKHEVDKNKAQWKTMGPAKVAVPCPKNFLKKHSKEPKLPERKKEQDSKKLPALSVPRRTDRPVMGIQSNTNFIKTNAIAAVKGLPKKPQPISVDTRQGDKYVLETSGLVPKYIKKKDYGVTPKYLKQRNEEMKRAQEEYEASRLEYLKKIAMKQLPDEERRTLLQGLKKNWDEVYSEFQRLPVNIDTISKKMYKQKLESQLKQLEHDIEVIEKHKVIYIANE</sequence>
<keyword evidence="5" id="KW-0966">Cell projection</keyword>
<dbReference type="AlphaFoldDB" id="A0A7L4GE20"/>
<feature type="domain" description="Enkurin" evidence="7">
    <location>
        <begin position="134"/>
        <end position="226"/>
    </location>
</feature>
<feature type="non-terminal residue" evidence="8">
    <location>
        <position position="229"/>
    </location>
</feature>
<dbReference type="PANTHER" id="PTHR21490:SF0">
    <property type="entry name" value="ENKURIN"/>
    <property type="match status" value="1"/>
</dbReference>
<gene>
    <name evidence="8" type="primary">Enkur</name>
    <name evidence="8" type="ORF">PODSTR_R02898</name>
</gene>
<organism evidence="8 9">
    <name type="scientific">Podargus strigoides</name>
    <name type="common">Tawny frogmouth</name>
    <name type="synonym">Caprimulgus strigoides</name>
    <dbReference type="NCBI Taxonomy" id="8905"/>
    <lineage>
        <taxon>Eukaryota</taxon>
        <taxon>Metazoa</taxon>
        <taxon>Chordata</taxon>
        <taxon>Craniata</taxon>
        <taxon>Vertebrata</taxon>
        <taxon>Euteleostomi</taxon>
        <taxon>Archelosauria</taxon>
        <taxon>Archosauria</taxon>
        <taxon>Dinosauria</taxon>
        <taxon>Saurischia</taxon>
        <taxon>Theropoda</taxon>
        <taxon>Coelurosauria</taxon>
        <taxon>Aves</taxon>
        <taxon>Neognathae</taxon>
        <taxon>Neoaves</taxon>
        <taxon>Strisores</taxon>
        <taxon>Caprimulgiformes</taxon>
        <taxon>Podargidae</taxon>
        <taxon>Podargus</taxon>
    </lineage>
</organism>
<feature type="non-terminal residue" evidence="8">
    <location>
        <position position="1"/>
    </location>
</feature>
<proteinExistence type="predicted"/>
<evidence type="ECO:0000313" key="8">
    <source>
        <dbReference type="EMBL" id="NXX11439.1"/>
    </source>
</evidence>
<dbReference type="GO" id="GO:0005879">
    <property type="term" value="C:axonemal microtubule"/>
    <property type="evidence" value="ECO:0007669"/>
    <property type="project" value="TreeGrafter"/>
</dbReference>